<reference evidence="2" key="1">
    <citation type="journal article" date="2017" name="Nat. Ecol. Evol.">
        <title>Genome expansion and lineage-specific genetic innovations in the forest pathogenic fungi Armillaria.</title>
        <authorList>
            <person name="Sipos G."/>
            <person name="Prasanna A.N."/>
            <person name="Walter M.C."/>
            <person name="O'Connor E."/>
            <person name="Balint B."/>
            <person name="Krizsan K."/>
            <person name="Kiss B."/>
            <person name="Hess J."/>
            <person name="Varga T."/>
            <person name="Slot J."/>
            <person name="Riley R."/>
            <person name="Boka B."/>
            <person name="Rigling D."/>
            <person name="Barry K."/>
            <person name="Lee J."/>
            <person name="Mihaltcheva S."/>
            <person name="LaButti K."/>
            <person name="Lipzen A."/>
            <person name="Waldron R."/>
            <person name="Moloney N.M."/>
            <person name="Sperisen C."/>
            <person name="Kredics L."/>
            <person name="Vagvoelgyi C."/>
            <person name="Patrignani A."/>
            <person name="Fitzpatrick D."/>
            <person name="Nagy I."/>
            <person name="Doyle S."/>
            <person name="Anderson J.B."/>
            <person name="Grigoriev I.V."/>
            <person name="Gueldener U."/>
            <person name="Muensterkoetter M."/>
            <person name="Nagy L.G."/>
        </authorList>
    </citation>
    <scope>NUCLEOTIDE SEQUENCE [LARGE SCALE GENOMIC DNA]</scope>
    <source>
        <strain evidence="2">28-4</strain>
    </source>
</reference>
<gene>
    <name evidence="1" type="ORF">ARMSODRAFT_1019147</name>
</gene>
<dbReference type="Proteomes" id="UP000218334">
    <property type="component" value="Unassembled WGS sequence"/>
</dbReference>
<protein>
    <submittedName>
        <fullName evidence="1">Uncharacterized protein</fullName>
    </submittedName>
</protein>
<organism evidence="1 2">
    <name type="scientific">Armillaria solidipes</name>
    <dbReference type="NCBI Taxonomy" id="1076256"/>
    <lineage>
        <taxon>Eukaryota</taxon>
        <taxon>Fungi</taxon>
        <taxon>Dikarya</taxon>
        <taxon>Basidiomycota</taxon>
        <taxon>Agaricomycotina</taxon>
        <taxon>Agaricomycetes</taxon>
        <taxon>Agaricomycetidae</taxon>
        <taxon>Agaricales</taxon>
        <taxon>Marasmiineae</taxon>
        <taxon>Physalacriaceae</taxon>
        <taxon>Armillaria</taxon>
    </lineage>
</organism>
<name>A0A2H3BX53_9AGAR</name>
<dbReference type="AlphaFoldDB" id="A0A2H3BX53"/>
<evidence type="ECO:0000313" key="2">
    <source>
        <dbReference type="Proteomes" id="UP000218334"/>
    </source>
</evidence>
<dbReference type="EMBL" id="KZ293430">
    <property type="protein sequence ID" value="PBK69157.1"/>
    <property type="molecule type" value="Genomic_DNA"/>
</dbReference>
<accession>A0A2H3BX53</accession>
<proteinExistence type="predicted"/>
<sequence length="489" mass="55917">MEQSPRHIPLIYSAALAALSHFRSVNVLVAFDGDLAWYLLRASRSPRRRLDVHIEGDCATLFFAIKSLAKRDRCFRIETMDDSRKYAFLVYTADLQNATGIDLIDDEPPNVKEPLSQCRVDYCRVFFNCGLVRVHNFLVVQPDDIPLLPFQLLLQYRMRGYLSLCLSESREKLNDRMAQDMAAMKVYLDIQGKDANREPWLIPPPQRRHFLQFLTDISTFHPHAIPIFARYLSLLPPGYVYLPSVARRGRPRVPPFNAYLPLTKIPIAVMRLPGDPHKVTMQSRLLMSALHDLSTRIHELGYACYLNGPGDVPWYVLGSPQVPLVHCCIRYIVIPVHVGLKADELREQLCKNGLLKKQPSSGYVFSKCVADVPPCKVVIEEPQSGFHPEAEMGITMDRIALYCPAQLVFDKLSNMHTRKMPLYRRKGDKLSEWDRISPGITALSRAKVNLRSVIGNKKERGLFDMLVGKFCSANEFVDLEFHHFREVPE</sequence>
<evidence type="ECO:0000313" key="1">
    <source>
        <dbReference type="EMBL" id="PBK69157.1"/>
    </source>
</evidence>
<keyword evidence="2" id="KW-1185">Reference proteome</keyword>